<dbReference type="Gene3D" id="3.30.40.10">
    <property type="entry name" value="Zinc/RING finger domain, C3HC4 (zinc finger)"/>
    <property type="match status" value="1"/>
</dbReference>
<dbReference type="EnsemblPlants" id="Pp3c18_16700V3.2">
    <property type="protein sequence ID" value="Pp3c18_16700V3.2"/>
    <property type="gene ID" value="Pp3c18_16700"/>
</dbReference>
<evidence type="ECO:0000256" key="1">
    <source>
        <dbReference type="ARBA" id="ARBA00022723"/>
    </source>
</evidence>
<evidence type="ECO:0000313" key="7">
    <source>
        <dbReference type="EMBL" id="PNR35335.1"/>
    </source>
</evidence>
<reference evidence="7 9" key="1">
    <citation type="journal article" date="2008" name="Science">
        <title>The Physcomitrella genome reveals evolutionary insights into the conquest of land by plants.</title>
        <authorList>
            <person name="Rensing S."/>
            <person name="Lang D."/>
            <person name="Zimmer A."/>
            <person name="Terry A."/>
            <person name="Salamov A."/>
            <person name="Shapiro H."/>
            <person name="Nishiyama T."/>
            <person name="Perroud P.-F."/>
            <person name="Lindquist E."/>
            <person name="Kamisugi Y."/>
            <person name="Tanahashi T."/>
            <person name="Sakakibara K."/>
            <person name="Fujita T."/>
            <person name="Oishi K."/>
            <person name="Shin-I T."/>
            <person name="Kuroki Y."/>
            <person name="Toyoda A."/>
            <person name="Suzuki Y."/>
            <person name="Hashimoto A."/>
            <person name="Yamaguchi K."/>
            <person name="Sugano A."/>
            <person name="Kohara Y."/>
            <person name="Fujiyama A."/>
            <person name="Anterola A."/>
            <person name="Aoki S."/>
            <person name="Ashton N."/>
            <person name="Barbazuk W.B."/>
            <person name="Barker E."/>
            <person name="Bennetzen J."/>
            <person name="Bezanilla M."/>
            <person name="Blankenship R."/>
            <person name="Cho S.H."/>
            <person name="Dutcher S."/>
            <person name="Estelle M."/>
            <person name="Fawcett J.A."/>
            <person name="Gundlach H."/>
            <person name="Hanada K."/>
            <person name="Heyl A."/>
            <person name="Hicks K.A."/>
            <person name="Hugh J."/>
            <person name="Lohr M."/>
            <person name="Mayer K."/>
            <person name="Melkozernov A."/>
            <person name="Murata T."/>
            <person name="Nelson D."/>
            <person name="Pils B."/>
            <person name="Prigge M."/>
            <person name="Reiss B."/>
            <person name="Renner T."/>
            <person name="Rombauts S."/>
            <person name="Rushton P."/>
            <person name="Sanderfoot A."/>
            <person name="Schween G."/>
            <person name="Shiu S.-H."/>
            <person name="Stueber K."/>
            <person name="Theodoulou F.L."/>
            <person name="Tu H."/>
            <person name="Van de Peer Y."/>
            <person name="Verrier P.J."/>
            <person name="Waters E."/>
            <person name="Wood A."/>
            <person name="Yang L."/>
            <person name="Cove D."/>
            <person name="Cuming A."/>
            <person name="Hasebe M."/>
            <person name="Lucas S."/>
            <person name="Mishler D.B."/>
            <person name="Reski R."/>
            <person name="Grigoriev I."/>
            <person name="Quatrano R.S."/>
            <person name="Boore J.L."/>
        </authorList>
    </citation>
    <scope>NUCLEOTIDE SEQUENCE [LARGE SCALE GENOMIC DNA]</scope>
    <source>
        <strain evidence="8 9">cv. Gransden 2004</strain>
    </source>
</reference>
<keyword evidence="1" id="KW-0479">Metal-binding</keyword>
<dbReference type="GeneID" id="112295485"/>
<dbReference type="OrthoDB" id="273089at2759"/>
<evidence type="ECO:0000259" key="6">
    <source>
        <dbReference type="PROSITE" id="PS51292"/>
    </source>
</evidence>
<keyword evidence="5" id="KW-0472">Membrane</keyword>
<feature type="transmembrane region" description="Helical" evidence="5">
    <location>
        <begin position="404"/>
        <end position="427"/>
    </location>
</feature>
<dbReference type="SMART" id="SM00744">
    <property type="entry name" value="RINGv"/>
    <property type="match status" value="1"/>
</dbReference>
<dbReference type="CDD" id="cd16495">
    <property type="entry name" value="RING_CH-C4HC3_MARCH"/>
    <property type="match status" value="1"/>
</dbReference>
<organism evidence="7">
    <name type="scientific">Physcomitrium patens</name>
    <name type="common">Spreading-leaved earth moss</name>
    <name type="synonym">Physcomitrella patens</name>
    <dbReference type="NCBI Taxonomy" id="3218"/>
    <lineage>
        <taxon>Eukaryota</taxon>
        <taxon>Viridiplantae</taxon>
        <taxon>Streptophyta</taxon>
        <taxon>Embryophyta</taxon>
        <taxon>Bryophyta</taxon>
        <taxon>Bryophytina</taxon>
        <taxon>Bryopsida</taxon>
        <taxon>Funariidae</taxon>
        <taxon>Funariales</taxon>
        <taxon>Funariaceae</taxon>
        <taxon>Physcomitrium</taxon>
    </lineage>
</organism>
<dbReference type="PaxDb" id="3218-PP1S3_111V6.1"/>
<name>A0A2K1J1D9_PHYPA</name>
<evidence type="ECO:0000256" key="2">
    <source>
        <dbReference type="ARBA" id="ARBA00022771"/>
    </source>
</evidence>
<sequence length="454" mass="49567">MLQRFNSLIKGVKAQVGEDDFEEQLHVSLRPARSVDSSLLVTHQQPRGGPALPLARTRTDEGLVRARRRSEIGQTSRFTGLSQHEGGTGFVIDRVPEERLPEHYDPLEKLSHIGIGSSTDHREQSNLAEENHDQDAVTARPLFLPKPVARPQPERRGIFRTSSDAVAQSRQSEPSGVYRTSSDAIAQSRQAWLPPRVMGASSDAVVALSRRNTPADLGHSAVVIPDAQLASSVDLETVRTFVFASGPGRTISSWSTDSAAEHCRICQQRSEEPLIELGCACRGEMAKSHKSCIETWFKNKGTNKCEVCQCVAENIPAPGTTPAPHFWVWRLGGQSAIGGQTPMSSHAGGSSQAGLESGLMLNRPVLLTVVRRHPLVLVLWLGVLAFMTYLFVDSINKSTIGYAAIPIGFIFGVLVVLGLGTFIRLVLECCQERNVQRRIQQMEMLPSVGNTAQS</sequence>
<dbReference type="KEGG" id="ppp:112295485"/>
<keyword evidence="5" id="KW-0812">Transmembrane</keyword>
<dbReference type="InterPro" id="IPR013083">
    <property type="entry name" value="Znf_RING/FYVE/PHD"/>
</dbReference>
<dbReference type="PANTHER" id="PTHR46214">
    <property type="entry name" value="ZINC FINGER, RING-CH-TYPE"/>
    <property type="match status" value="1"/>
</dbReference>
<evidence type="ECO:0000313" key="9">
    <source>
        <dbReference type="Proteomes" id="UP000006727"/>
    </source>
</evidence>
<reference evidence="7 9" key="2">
    <citation type="journal article" date="2018" name="Plant J.">
        <title>The Physcomitrella patens chromosome-scale assembly reveals moss genome structure and evolution.</title>
        <authorList>
            <person name="Lang D."/>
            <person name="Ullrich K.K."/>
            <person name="Murat F."/>
            <person name="Fuchs J."/>
            <person name="Jenkins J."/>
            <person name="Haas F.B."/>
            <person name="Piednoel M."/>
            <person name="Gundlach H."/>
            <person name="Van Bel M."/>
            <person name="Meyberg R."/>
            <person name="Vives C."/>
            <person name="Morata J."/>
            <person name="Symeonidi A."/>
            <person name="Hiss M."/>
            <person name="Muchero W."/>
            <person name="Kamisugi Y."/>
            <person name="Saleh O."/>
            <person name="Blanc G."/>
            <person name="Decker E.L."/>
            <person name="van Gessel N."/>
            <person name="Grimwood J."/>
            <person name="Hayes R.D."/>
            <person name="Graham S.W."/>
            <person name="Gunter L.E."/>
            <person name="McDaniel S.F."/>
            <person name="Hoernstein S.N.W."/>
            <person name="Larsson A."/>
            <person name="Li F.W."/>
            <person name="Perroud P.F."/>
            <person name="Phillips J."/>
            <person name="Ranjan P."/>
            <person name="Rokshar D.S."/>
            <person name="Rothfels C.J."/>
            <person name="Schneider L."/>
            <person name="Shu S."/>
            <person name="Stevenson D.W."/>
            <person name="Thummler F."/>
            <person name="Tillich M."/>
            <person name="Villarreal Aguilar J.C."/>
            <person name="Widiez T."/>
            <person name="Wong G.K."/>
            <person name="Wymore A."/>
            <person name="Zhang Y."/>
            <person name="Zimmer A.D."/>
            <person name="Quatrano R.S."/>
            <person name="Mayer K.F.X."/>
            <person name="Goodstein D."/>
            <person name="Casacuberta J.M."/>
            <person name="Vandepoele K."/>
            <person name="Reski R."/>
            <person name="Cuming A.C."/>
            <person name="Tuskan G.A."/>
            <person name="Maumus F."/>
            <person name="Salse J."/>
            <person name="Schmutz J."/>
            <person name="Rensing S.A."/>
        </authorList>
    </citation>
    <scope>NUCLEOTIDE SEQUENCE [LARGE SCALE GENOMIC DNA]</scope>
    <source>
        <strain evidence="8 9">cv. Gransden 2004</strain>
    </source>
</reference>
<dbReference type="Pfam" id="PF12906">
    <property type="entry name" value="RINGv"/>
    <property type="match status" value="1"/>
</dbReference>
<dbReference type="Gramene" id="Pp3c18_16700V3.1">
    <property type="protein sequence ID" value="Pp3c18_16700V3.1"/>
    <property type="gene ID" value="Pp3c18_16700"/>
</dbReference>
<feature type="domain" description="RING-CH-type" evidence="6">
    <location>
        <begin position="255"/>
        <end position="315"/>
    </location>
</feature>
<feature type="region of interest" description="Disordered" evidence="4">
    <location>
        <begin position="116"/>
        <end position="181"/>
    </location>
</feature>
<keyword evidence="3" id="KW-0862">Zinc</keyword>
<dbReference type="AlphaFoldDB" id="A0A2K1J1D9"/>
<feature type="compositionally biased region" description="Polar residues" evidence="4">
    <location>
        <begin position="160"/>
        <end position="181"/>
    </location>
</feature>
<dbReference type="SUPFAM" id="SSF57850">
    <property type="entry name" value="RING/U-box"/>
    <property type="match status" value="1"/>
</dbReference>
<evidence type="ECO:0000256" key="4">
    <source>
        <dbReference type="SAM" id="MobiDB-lite"/>
    </source>
</evidence>
<dbReference type="InterPro" id="IPR011016">
    <property type="entry name" value="Znf_RING-CH"/>
</dbReference>
<dbReference type="PANTHER" id="PTHR46214:SF16">
    <property type="entry name" value="OS10G0481450 PROTEIN"/>
    <property type="match status" value="1"/>
</dbReference>
<feature type="compositionally biased region" description="Basic and acidic residues" evidence="4">
    <location>
        <begin position="119"/>
        <end position="135"/>
    </location>
</feature>
<keyword evidence="5" id="KW-1133">Transmembrane helix</keyword>
<accession>A0A2K1J1D9</accession>
<keyword evidence="9" id="KW-1185">Reference proteome</keyword>
<dbReference type="Proteomes" id="UP000006727">
    <property type="component" value="Chromosome 18"/>
</dbReference>
<dbReference type="EMBL" id="ABEU02000018">
    <property type="protein sequence ID" value="PNR35335.1"/>
    <property type="molecule type" value="Genomic_DNA"/>
</dbReference>
<dbReference type="FunCoup" id="A0A2K1J1D9">
    <property type="interactions" value="9"/>
</dbReference>
<protein>
    <recommendedName>
        <fullName evidence="6">RING-CH-type domain-containing protein</fullName>
    </recommendedName>
</protein>
<dbReference type="Gramene" id="Pp3c18_16700V3.2">
    <property type="protein sequence ID" value="Pp3c18_16700V3.2"/>
    <property type="gene ID" value="Pp3c18_16700"/>
</dbReference>
<reference evidence="8" key="3">
    <citation type="submission" date="2020-12" db="UniProtKB">
        <authorList>
            <consortium name="EnsemblPlants"/>
        </authorList>
    </citation>
    <scope>IDENTIFICATION</scope>
</reference>
<dbReference type="PROSITE" id="PS51292">
    <property type="entry name" value="ZF_RING_CH"/>
    <property type="match status" value="1"/>
</dbReference>
<feature type="transmembrane region" description="Helical" evidence="5">
    <location>
        <begin position="375"/>
        <end position="392"/>
    </location>
</feature>
<dbReference type="EnsemblPlants" id="Pp3c18_16700V3.1">
    <property type="protein sequence ID" value="Pp3c18_16700V3.1"/>
    <property type="gene ID" value="Pp3c18_16700"/>
</dbReference>
<evidence type="ECO:0000256" key="3">
    <source>
        <dbReference type="ARBA" id="ARBA00022833"/>
    </source>
</evidence>
<keyword evidence="2" id="KW-0863">Zinc-finger</keyword>
<dbReference type="RefSeq" id="XP_024402943.1">
    <property type="nucleotide sequence ID" value="XM_024547175.2"/>
</dbReference>
<dbReference type="GO" id="GO:0008270">
    <property type="term" value="F:zinc ion binding"/>
    <property type="evidence" value="ECO:0007669"/>
    <property type="project" value="UniProtKB-KW"/>
</dbReference>
<evidence type="ECO:0000256" key="5">
    <source>
        <dbReference type="SAM" id="Phobius"/>
    </source>
</evidence>
<gene>
    <name evidence="8" type="primary">LOC112295485</name>
    <name evidence="7" type="ORF">PHYPA_023235</name>
</gene>
<evidence type="ECO:0000313" key="8">
    <source>
        <dbReference type="EnsemblPlants" id="Pp3c18_16700V3.1"/>
    </source>
</evidence>
<proteinExistence type="predicted"/>
<dbReference type="STRING" id="3218.A0A2K1J1D9"/>